<keyword evidence="1" id="KW-0349">Heme</keyword>
<accession>A0ABR6B8N0</accession>
<dbReference type="HAMAP" id="MF_01972">
    <property type="entry name" value="T23O"/>
    <property type="match status" value="1"/>
</dbReference>
<dbReference type="InterPro" id="IPR004981">
    <property type="entry name" value="Trp_2_3_dOase"/>
</dbReference>
<feature type="compositionally biased region" description="Basic and acidic residues" evidence="2">
    <location>
        <begin position="17"/>
        <end position="31"/>
    </location>
</feature>
<proteinExistence type="inferred from homology"/>
<reference evidence="3 4" key="1">
    <citation type="submission" date="2020-08" db="EMBL/GenBank/DDBJ databases">
        <title>Genomic Encyclopedia of Archaeal and Bacterial Type Strains, Phase II (KMG-II): from individual species to whole genera.</title>
        <authorList>
            <person name="Goeker M."/>
        </authorList>
    </citation>
    <scope>NUCLEOTIDE SEQUENCE [LARGE SCALE GENOMIC DNA]</scope>
    <source>
        <strain evidence="3 4">DSM 43850</strain>
    </source>
</reference>
<dbReference type="EMBL" id="JACJID010000001">
    <property type="protein sequence ID" value="MBA8923175.1"/>
    <property type="molecule type" value="Genomic_DNA"/>
</dbReference>
<gene>
    <name evidence="1" type="primary">kynA</name>
    <name evidence="3" type="ORF">BC739_000372</name>
</gene>
<dbReference type="EC" id="1.13.11.11" evidence="1"/>
<evidence type="ECO:0000313" key="3">
    <source>
        <dbReference type="EMBL" id="MBA8923175.1"/>
    </source>
</evidence>
<dbReference type="SUPFAM" id="SSF140959">
    <property type="entry name" value="Indolic compounds 2,3-dioxygenase-like"/>
    <property type="match status" value="1"/>
</dbReference>
<name>A0ABR6B8N0_9PSEU</name>
<keyword evidence="1" id="KW-0408">Iron</keyword>
<evidence type="ECO:0000313" key="4">
    <source>
        <dbReference type="Proteomes" id="UP000517916"/>
    </source>
</evidence>
<comment type="pathway">
    <text evidence="1">Amino-acid degradation; L-tryptophan degradation via kynurenine pathway; L-kynurenine from L-tryptophan: step 1/2.</text>
</comment>
<comment type="similarity">
    <text evidence="1">Belongs to the tryptophan 2,3-dioxygenase family.</text>
</comment>
<comment type="subunit">
    <text evidence="1">Homotetramer.</text>
</comment>
<comment type="cofactor">
    <cofactor evidence="1">
        <name>heme</name>
        <dbReference type="ChEBI" id="CHEBI:30413"/>
    </cofactor>
    <text evidence="1">Binds 1 heme group per subunit.</text>
</comment>
<dbReference type="Pfam" id="PF03301">
    <property type="entry name" value="Trp_dioxygenase"/>
    <property type="match status" value="2"/>
</dbReference>
<dbReference type="PANTHER" id="PTHR10138:SF0">
    <property type="entry name" value="TRYPTOPHAN 2,3-DIOXYGENASE"/>
    <property type="match status" value="1"/>
</dbReference>
<dbReference type="PANTHER" id="PTHR10138">
    <property type="entry name" value="TRYPTOPHAN 2,3-DIOXYGENASE"/>
    <property type="match status" value="1"/>
</dbReference>
<feature type="binding site" description="axial binding residue" evidence="1">
    <location>
        <position position="260"/>
    </location>
    <ligand>
        <name>heme</name>
        <dbReference type="ChEBI" id="CHEBI:30413"/>
    </ligand>
    <ligandPart>
        <name>Fe</name>
        <dbReference type="ChEBI" id="CHEBI:18248"/>
    </ligandPart>
</feature>
<evidence type="ECO:0000256" key="2">
    <source>
        <dbReference type="SAM" id="MobiDB-lite"/>
    </source>
</evidence>
<protein>
    <recommendedName>
        <fullName evidence="1">Tryptophan 2,3-dioxygenase</fullName>
        <shortName evidence="1">TDO</shortName>
        <ecNumber evidence="1">1.13.11.11</ecNumber>
    </recommendedName>
    <alternativeName>
        <fullName evidence="1">Tryptamin 2,3-dioxygenase</fullName>
    </alternativeName>
    <alternativeName>
        <fullName evidence="1">Tryptophan oxygenase</fullName>
        <shortName evidence="1">TO</shortName>
        <shortName evidence="1">TRPO</shortName>
    </alternativeName>
    <alternativeName>
        <fullName evidence="1">Tryptophan pyrrolase</fullName>
    </alternativeName>
    <alternativeName>
        <fullName evidence="1">Tryptophanase</fullName>
    </alternativeName>
</protein>
<keyword evidence="1" id="KW-0479">Metal-binding</keyword>
<dbReference type="Proteomes" id="UP000517916">
    <property type="component" value="Unassembled WGS sequence"/>
</dbReference>
<dbReference type="InterPro" id="IPR037217">
    <property type="entry name" value="Trp/Indoleamine_2_3_dOase-like"/>
</dbReference>
<evidence type="ECO:0000256" key="1">
    <source>
        <dbReference type="HAMAP-Rule" id="MF_01972"/>
    </source>
</evidence>
<feature type="binding site" evidence="1">
    <location>
        <position position="137"/>
    </location>
    <ligand>
        <name>substrate</name>
    </ligand>
</feature>
<keyword evidence="1 3" id="KW-0560">Oxidoreductase</keyword>
<dbReference type="Gene3D" id="1.20.58.480">
    <property type="match status" value="1"/>
</dbReference>
<sequence>MRESEGANVGGRAYRPLSERERRERAERTGGEPEFDFGASAESTPYIDYHHVDVLLSLQHPRTQEPAELSFYICGQVQELLFKLLFTEVNLARDLLFARRLDPALAVLRRTERTLRVLVTTWEPLSTITVSEFHNFRDELGEASGFQSYMYRQLEFALGNKSPRMAEAHRGVDWVYKQVDAALRAPSLYDAALSYLHSQGVELPAGCFTRDPAEPAPHDPAVQAAWARVYREPERHHGPYLLAEALSDLNYQYARWRSTHLLTVERVIGGRPGSGGTDGVGWLRRIAEHRFFPELSAARCTG</sequence>
<comment type="function">
    <text evidence="1">Heme-dependent dioxygenase that catalyzes the oxidative cleavage of the L-tryptophan (L-Trp) pyrrole ring and converts L-tryptophan to N-formyl-L-kynurenine. Catalyzes the oxidative cleavage of the indole moiety.</text>
</comment>
<dbReference type="RefSeq" id="WP_081789583.1">
    <property type="nucleotide sequence ID" value="NZ_BAAABQ010000046.1"/>
</dbReference>
<keyword evidence="4" id="KW-1185">Reference proteome</keyword>
<comment type="catalytic activity">
    <reaction evidence="1">
        <text>L-tryptophan + O2 = N-formyl-L-kynurenine</text>
        <dbReference type="Rhea" id="RHEA:24536"/>
        <dbReference type="ChEBI" id="CHEBI:15379"/>
        <dbReference type="ChEBI" id="CHEBI:57912"/>
        <dbReference type="ChEBI" id="CHEBI:58629"/>
        <dbReference type="EC" id="1.13.11.11"/>
    </reaction>
</comment>
<comment type="caution">
    <text evidence="3">The sequence shown here is derived from an EMBL/GenBank/DDBJ whole genome shotgun (WGS) entry which is preliminary data.</text>
</comment>
<keyword evidence="1" id="KW-0823">Tryptophan catabolism</keyword>
<keyword evidence="1" id="KW-0223">Dioxygenase</keyword>
<organism evidence="3 4">
    <name type="scientific">Kutzneria viridogrisea</name>
    <dbReference type="NCBI Taxonomy" id="47990"/>
    <lineage>
        <taxon>Bacteria</taxon>
        <taxon>Bacillati</taxon>
        <taxon>Actinomycetota</taxon>
        <taxon>Actinomycetes</taxon>
        <taxon>Pseudonocardiales</taxon>
        <taxon>Pseudonocardiaceae</taxon>
        <taxon>Kutzneria</taxon>
    </lineage>
</organism>
<comment type="caution">
    <text evidence="1">Lacks conserved residue(s) required for the propagation of feature annotation.</text>
</comment>
<feature type="region of interest" description="Disordered" evidence="2">
    <location>
        <begin position="1"/>
        <end position="37"/>
    </location>
</feature>
<dbReference type="GO" id="GO:0004833">
    <property type="term" value="F:L-tryptophan 2,3-dioxygenase activity"/>
    <property type="evidence" value="ECO:0007669"/>
    <property type="project" value="UniProtKB-EC"/>
</dbReference>